<dbReference type="GO" id="GO:0034245">
    <property type="term" value="C:mitochondrial DNA-directed RNA polymerase complex"/>
    <property type="evidence" value="ECO:0007669"/>
    <property type="project" value="TreeGrafter"/>
</dbReference>
<feature type="compositionally biased region" description="Basic and acidic residues" evidence="11">
    <location>
        <begin position="249"/>
        <end position="268"/>
    </location>
</feature>
<dbReference type="InterPro" id="IPR029262">
    <property type="entry name" value="RPOL_N"/>
</dbReference>
<accession>A0A7H9B2M9</accession>
<keyword evidence="6" id="KW-0809">Transit peptide</keyword>
<dbReference type="SUPFAM" id="SSF56672">
    <property type="entry name" value="DNA/RNA polymerases"/>
    <property type="match status" value="1"/>
</dbReference>
<comment type="catalytic activity">
    <reaction evidence="9 10">
        <text>RNA(n) + a ribonucleoside 5'-triphosphate = RNA(n+1) + diphosphate</text>
        <dbReference type="Rhea" id="RHEA:21248"/>
        <dbReference type="Rhea" id="RHEA-COMP:14527"/>
        <dbReference type="Rhea" id="RHEA-COMP:17342"/>
        <dbReference type="ChEBI" id="CHEBI:33019"/>
        <dbReference type="ChEBI" id="CHEBI:61557"/>
        <dbReference type="ChEBI" id="CHEBI:140395"/>
        <dbReference type="EC" id="2.7.7.6"/>
    </reaction>
</comment>
<dbReference type="FunFam" id="1.10.150.20:FF:000041">
    <property type="entry name" value="DNA-directed RNA polymerase"/>
    <property type="match status" value="1"/>
</dbReference>
<evidence type="ECO:0000256" key="4">
    <source>
        <dbReference type="ARBA" id="ARBA00022679"/>
    </source>
</evidence>
<evidence type="ECO:0000256" key="3">
    <source>
        <dbReference type="ARBA" id="ARBA00022478"/>
    </source>
</evidence>
<evidence type="ECO:0000256" key="1">
    <source>
        <dbReference type="ARBA" id="ARBA00004173"/>
    </source>
</evidence>
<evidence type="ECO:0000256" key="11">
    <source>
        <dbReference type="SAM" id="MobiDB-lite"/>
    </source>
</evidence>
<dbReference type="Pfam" id="PF00940">
    <property type="entry name" value="RNA_pol"/>
    <property type="match status" value="1"/>
</dbReference>
<keyword evidence="4 10" id="KW-0808">Transferase</keyword>
<dbReference type="Pfam" id="PF14700">
    <property type="entry name" value="RPOL_N"/>
    <property type="match status" value="1"/>
</dbReference>
<dbReference type="GO" id="GO:0003899">
    <property type="term" value="F:DNA-directed RNA polymerase activity"/>
    <property type="evidence" value="ECO:0007669"/>
    <property type="project" value="UniProtKB-EC"/>
</dbReference>
<dbReference type="PROSITE" id="PS00489">
    <property type="entry name" value="RNA_POL_PHAGE_2"/>
    <property type="match status" value="1"/>
</dbReference>
<evidence type="ECO:0000256" key="5">
    <source>
        <dbReference type="ARBA" id="ARBA00022695"/>
    </source>
</evidence>
<evidence type="ECO:0000256" key="10">
    <source>
        <dbReference type="RuleBase" id="RU003805"/>
    </source>
</evidence>
<dbReference type="Proteomes" id="UP000509704">
    <property type="component" value="Chromosome 4"/>
</dbReference>
<dbReference type="FunFam" id="1.10.287.280:FF:000001">
    <property type="entry name" value="DNA-directed RNA polymerase"/>
    <property type="match status" value="1"/>
</dbReference>
<dbReference type="SMART" id="SM01311">
    <property type="entry name" value="RPOL_N"/>
    <property type="match status" value="1"/>
</dbReference>
<comment type="function">
    <text evidence="10">DNA-dependent RNA polymerase catalyzes the transcription of DNA into RNA using the four ribonucleoside triphosphates as substrates.</text>
</comment>
<evidence type="ECO:0000256" key="8">
    <source>
        <dbReference type="ARBA" id="ARBA00023163"/>
    </source>
</evidence>
<keyword evidence="7" id="KW-0496">Mitochondrion</keyword>
<evidence type="ECO:0000256" key="2">
    <source>
        <dbReference type="ARBA" id="ARBA00009493"/>
    </source>
</evidence>
<dbReference type="GeneID" id="59236603"/>
<gene>
    <name evidence="13" type="ORF">HG535_0D05890</name>
</gene>
<protein>
    <recommendedName>
        <fullName evidence="10">DNA-directed RNA polymerase</fullName>
        <ecNumber evidence="10">2.7.7.6</ecNumber>
    </recommendedName>
</protein>
<feature type="domain" description="DNA-directed RNA polymerase N-terminal" evidence="12">
    <location>
        <begin position="391"/>
        <end position="712"/>
    </location>
</feature>
<dbReference type="Gene3D" id="1.10.287.280">
    <property type="match status" value="1"/>
</dbReference>
<sequence>MLRPLTRHIWSSTLIQTRSISSKGSKLHKPAAEVLRSRPLPTDSIAVGAHHNLGFLESSQVTTSPSFDPFDMSHASTLRATTQSRDVMQLWSLLEACLCSKYLNRAFSILQSLYMIRSHRPYFIDDYNMYLSSLVEKGSIKAIEELDSILAEHLEKKFPDIEYNDKTLAIMIHNALKFDSENPSTIKSLRTYLKMNMNGVKKIMSNLDVLTFSDFKILYWRLNLIRVSDMPETVKIIVEKQPITTNSKNDVEIDEQHHKDASSSHISNEDSVAHDIAHENLDNASRNNLSTTPESITQVSLDAVSDSLEKDAEKLKAVDTLGMRVVRHTLLGLSLNEHQRKQIAKFHFDAEKNLLNVDQNKSIDFFEIFRSLKSDTERTAFESSLDEFNQDRQRALENRATDAARERWKHDFEEARARGDLSIEKKLNVKLWKWYNSMLPLVKEEVKQCNEAMSGTMPKSKDLSTQEFKQHKARLEYGPYLSLVDPGKMCVITILELLKLNSTGGVIEGMRTARAVIAVGKAIEMEFRSEQLLKSESQVFKDVNRKSHQFKKYVQRAKSSFRSIKIEESKIVWPQSARAKIGSIMISMLIHVGKVNIEGTDPFTKEKVYGEAPAFSHGYQYHNGSKLGVLKIHRSLIHQLNGERLVASVQPQLLPMLVKPRQWKNWKSGGYFYTQSTLVRSKDSPEQIAYLKAVSDAKAIDVVYDGLNVLGETAWTINRNIFNVMSEVWNKGELFLEIPGIQEELNLLPPPPRDADPSIHREWKLKNKELANKFSSNRSVRCDSNYKLEIARAYLGEKFYFPHNLDFRGRAYPLSPHFNHLGNDMSRGLLIFWKGKRLGPQGLKWLKVHLSNLFGFDKASLTERIAFTDRHMKDIKECAISPLGPNRWWMQAEKPWQTLATCMELTEAYKLENPEDFISHQPVHQDGTCNGLQHYAALGGDIEGAAQVNLVPNDVPQDVYSHVAKLVASRLEVAAKKGDEYAKILQDKITRKVVKQTVMTNVYGVTYVGATFQIDKQLSHIFEDRKYSLELSKYLTKHVFAAVRELFQGAHLIQDWLGECAKRVSKSIRLDVDEKSFKNGNKPDFMSSVIWTTPLGLPIVQPYRELSKKQVTTNLQTVFISDPFSVNPINARRQKAGFPPNFIHSLDASHMLLSATECGKHGLDFASVHDSYWTHGCDVDQMNICLREQFIKLHEVDLIERLKNEFDERYKNYVQIARIDKHSELAKKILIVRNKLSESLGRPATLADEIYMEKERVRLMRSTHYDEVERGRQMVSTVSLVEEQEGHEELESKRADMSTMVILVPLKLPSIPPKGEFDVRELRNSKYFFS</sequence>
<dbReference type="GO" id="GO:0006390">
    <property type="term" value="P:mitochondrial transcription"/>
    <property type="evidence" value="ECO:0007669"/>
    <property type="project" value="TreeGrafter"/>
</dbReference>
<dbReference type="InterPro" id="IPR043502">
    <property type="entry name" value="DNA/RNA_pol_sf"/>
</dbReference>
<dbReference type="GO" id="GO:0001018">
    <property type="term" value="F:mitochondrial promoter sequence-specific DNA binding"/>
    <property type="evidence" value="ECO:0007669"/>
    <property type="project" value="TreeGrafter"/>
</dbReference>
<dbReference type="Gene3D" id="1.10.1320.10">
    <property type="entry name" value="DNA-directed RNA polymerase, N-terminal domain"/>
    <property type="match status" value="1"/>
</dbReference>
<name>A0A7H9B2M9_ZYGMR</name>
<dbReference type="FunFam" id="1.10.1320.10:FF:000005">
    <property type="entry name" value="DNA-directed RNA polymerase"/>
    <property type="match status" value="1"/>
</dbReference>
<dbReference type="PANTHER" id="PTHR10102:SF0">
    <property type="entry name" value="DNA-DIRECTED RNA POLYMERASE, MITOCHONDRIAL"/>
    <property type="match status" value="1"/>
</dbReference>
<dbReference type="InterPro" id="IPR037159">
    <property type="entry name" value="RNA_POL_N_sf"/>
</dbReference>
<evidence type="ECO:0000256" key="9">
    <source>
        <dbReference type="ARBA" id="ARBA00048552"/>
    </source>
</evidence>
<comment type="subcellular location">
    <subcellularLocation>
        <location evidence="1">Mitochondrion</location>
    </subcellularLocation>
</comment>
<dbReference type="InterPro" id="IPR024075">
    <property type="entry name" value="DNA-dir_RNA_pol_helix_hairp_sf"/>
</dbReference>
<dbReference type="PROSITE" id="PS00900">
    <property type="entry name" value="RNA_POL_PHAGE_1"/>
    <property type="match status" value="1"/>
</dbReference>
<evidence type="ECO:0000259" key="12">
    <source>
        <dbReference type="SMART" id="SM01311"/>
    </source>
</evidence>
<keyword evidence="14" id="KW-1185">Reference proteome</keyword>
<evidence type="ECO:0000313" key="14">
    <source>
        <dbReference type="Proteomes" id="UP000509704"/>
    </source>
</evidence>
<reference evidence="13 14" key="1">
    <citation type="submission" date="2020-07" db="EMBL/GenBank/DDBJ databases">
        <title>The yeast mating-type switching endonuclease HO is a domesticated member of an unorthodox homing genetic element family.</title>
        <authorList>
            <person name="Coughlan A.Y."/>
            <person name="Lombardi L."/>
            <person name="Braun-Galleani S."/>
            <person name="Martos A.R."/>
            <person name="Galeote V."/>
            <person name="Bigey F."/>
            <person name="Dequin S."/>
            <person name="Byrne K.P."/>
            <person name="Wolfe K.H."/>
        </authorList>
    </citation>
    <scope>NUCLEOTIDE SEQUENCE [LARGE SCALE GENOMIC DNA]</scope>
    <source>
        <strain evidence="13 14">NRRL Y-6702</strain>
    </source>
</reference>
<evidence type="ECO:0000313" key="13">
    <source>
        <dbReference type="EMBL" id="QLG72880.1"/>
    </source>
</evidence>
<dbReference type="OrthoDB" id="276422at2759"/>
<dbReference type="InterPro" id="IPR002092">
    <property type="entry name" value="DNA-dir_Rpol_phage-type"/>
</dbReference>
<dbReference type="Gene3D" id="1.10.150.20">
    <property type="entry name" value="5' to 3' exonuclease, C-terminal subdomain"/>
    <property type="match status" value="1"/>
</dbReference>
<dbReference type="PANTHER" id="PTHR10102">
    <property type="entry name" value="DNA-DIRECTED RNA POLYMERASE, MITOCHONDRIAL"/>
    <property type="match status" value="1"/>
</dbReference>
<feature type="region of interest" description="Disordered" evidence="11">
    <location>
        <begin position="247"/>
        <end position="268"/>
    </location>
</feature>
<keyword evidence="5 10" id="KW-0548">Nucleotidyltransferase</keyword>
<dbReference type="RefSeq" id="XP_037144607.1">
    <property type="nucleotide sequence ID" value="XM_037288712.1"/>
</dbReference>
<dbReference type="KEGG" id="zmk:HG535_0D05890"/>
<comment type="similarity">
    <text evidence="2 10">Belongs to the phage and mitochondrial RNA polymerase family.</text>
</comment>
<dbReference type="EC" id="2.7.7.6" evidence="10"/>
<keyword evidence="8 10" id="KW-0804">Transcription</keyword>
<evidence type="ECO:0000256" key="6">
    <source>
        <dbReference type="ARBA" id="ARBA00022946"/>
    </source>
</evidence>
<dbReference type="InterPro" id="IPR046950">
    <property type="entry name" value="DNA-dir_Rpol_C_phage-type"/>
</dbReference>
<evidence type="ECO:0000256" key="7">
    <source>
        <dbReference type="ARBA" id="ARBA00023128"/>
    </source>
</evidence>
<proteinExistence type="inferred from homology"/>
<dbReference type="Gene3D" id="1.10.287.260">
    <property type="match status" value="1"/>
</dbReference>
<organism evidence="13 14">
    <name type="scientific">Zygotorulaspora mrakii</name>
    <name type="common">Zygosaccharomyces mrakii</name>
    <dbReference type="NCBI Taxonomy" id="42260"/>
    <lineage>
        <taxon>Eukaryota</taxon>
        <taxon>Fungi</taxon>
        <taxon>Dikarya</taxon>
        <taxon>Ascomycota</taxon>
        <taxon>Saccharomycotina</taxon>
        <taxon>Saccharomycetes</taxon>
        <taxon>Saccharomycetales</taxon>
        <taxon>Saccharomycetaceae</taxon>
        <taxon>Zygotorulaspora</taxon>
    </lineage>
</organism>
<keyword evidence="3 10" id="KW-0240">DNA-directed RNA polymerase</keyword>
<dbReference type="EMBL" id="CP058607">
    <property type="protein sequence ID" value="QLG72880.1"/>
    <property type="molecule type" value="Genomic_DNA"/>
</dbReference>